<feature type="transmembrane region" description="Helical" evidence="1">
    <location>
        <begin position="75"/>
        <end position="98"/>
    </location>
</feature>
<dbReference type="AlphaFoldDB" id="A0A2P7QE06"/>
<organism evidence="2 3">
    <name type="scientific">Allosphingosinicella deserti</name>
    <dbReference type="NCBI Taxonomy" id="2116704"/>
    <lineage>
        <taxon>Bacteria</taxon>
        <taxon>Pseudomonadati</taxon>
        <taxon>Pseudomonadota</taxon>
        <taxon>Alphaproteobacteria</taxon>
        <taxon>Sphingomonadales</taxon>
        <taxon>Sphingomonadaceae</taxon>
        <taxon>Allosphingosinicella</taxon>
    </lineage>
</organism>
<keyword evidence="1" id="KW-0472">Membrane</keyword>
<name>A0A2P7QE06_9SPHN</name>
<dbReference type="EMBL" id="PXYI01000020">
    <property type="protein sequence ID" value="PSJ36166.1"/>
    <property type="molecule type" value="Genomic_DNA"/>
</dbReference>
<accession>A0A2P7QE06</accession>
<keyword evidence="1" id="KW-1133">Transmembrane helix</keyword>
<evidence type="ECO:0000313" key="2">
    <source>
        <dbReference type="EMBL" id="PSJ36166.1"/>
    </source>
</evidence>
<feature type="transmembrane region" description="Helical" evidence="1">
    <location>
        <begin position="12"/>
        <end position="36"/>
    </location>
</feature>
<dbReference type="RefSeq" id="WP_106516266.1">
    <property type="nucleotide sequence ID" value="NZ_PXYI01000020.1"/>
</dbReference>
<gene>
    <name evidence="2" type="ORF">C7I55_27530</name>
</gene>
<protein>
    <submittedName>
        <fullName evidence="2">Uncharacterized protein</fullName>
    </submittedName>
</protein>
<keyword evidence="3" id="KW-1185">Reference proteome</keyword>
<evidence type="ECO:0000313" key="3">
    <source>
        <dbReference type="Proteomes" id="UP000241167"/>
    </source>
</evidence>
<evidence type="ECO:0000256" key="1">
    <source>
        <dbReference type="SAM" id="Phobius"/>
    </source>
</evidence>
<keyword evidence="1" id="KW-0812">Transmembrane</keyword>
<comment type="caution">
    <text evidence="2">The sequence shown here is derived from an EMBL/GenBank/DDBJ whole genome shotgun (WGS) entry which is preliminary data.</text>
</comment>
<proteinExistence type="predicted"/>
<sequence>MRRQLGAEKVDNWADIAYAVELLCWLLAALVLPAWMGLRGSSLLHFASFGVGAGAMLGGAVYASNGRHFKGQAAFALQFVAATILSILLIGGVVYGLVRMLA</sequence>
<reference evidence="2 3" key="1">
    <citation type="submission" date="2018-03" db="EMBL/GenBank/DDBJ databases">
        <title>The draft genome of Sphingosinicella sp. GL-C-18.</title>
        <authorList>
            <person name="Liu L."/>
            <person name="Li L."/>
            <person name="Liang L."/>
            <person name="Zhang X."/>
            <person name="Wang T."/>
        </authorList>
    </citation>
    <scope>NUCLEOTIDE SEQUENCE [LARGE SCALE GENOMIC DNA]</scope>
    <source>
        <strain evidence="2 3">GL-C-18</strain>
    </source>
</reference>
<dbReference type="Proteomes" id="UP000241167">
    <property type="component" value="Unassembled WGS sequence"/>
</dbReference>
<feature type="transmembrane region" description="Helical" evidence="1">
    <location>
        <begin position="42"/>
        <end position="63"/>
    </location>
</feature>